<feature type="domain" description="J" evidence="1">
    <location>
        <begin position="213"/>
        <end position="283"/>
    </location>
</feature>
<sequence>MLSLLLFGLVFCLFSIFLSSRKRAINWANFLDGSSYHLACLLEDAPSTALKGQFYPLATPLMTPFACVVPQTWHQFYSDNLGKSGVNYWEWRDKPESRNICRELSWLLDLPVPNSQAKKILEGLAEGKNPFENFYRENLTGKSIFLEQYFQDKKRIYVGFKQWHEQAKDQIGIEGLKSVYQVCYGTDWDLIEEIFAEKSFLIFSQYLIDKYAPWWKVLGVTPQSNHLQVEQAYKSLVRVWHPDLNQHPFATDVTARINIAYDHYQAFYEKSQPIPQNNYNNSKLWVKIREWIRANRIK</sequence>
<keyword evidence="2" id="KW-0346">Stress response</keyword>
<dbReference type="InterPro" id="IPR036869">
    <property type="entry name" value="J_dom_sf"/>
</dbReference>
<dbReference type="Proteomes" id="UP000002384">
    <property type="component" value="Chromosome"/>
</dbReference>
<proteinExistence type="predicted"/>
<evidence type="ECO:0000313" key="3">
    <source>
        <dbReference type="Proteomes" id="UP000002384"/>
    </source>
</evidence>
<dbReference type="OrthoDB" id="422295at2"/>
<reference evidence="3" key="1">
    <citation type="journal article" date="2011" name="MBio">
        <title>Novel metabolic attributes of the genus Cyanothece, comprising a group of unicellular nitrogen-fixing Cyanobacteria.</title>
        <authorList>
            <person name="Bandyopadhyay A."/>
            <person name="Elvitigala T."/>
            <person name="Welsh E."/>
            <person name="Stockel J."/>
            <person name="Liberton M."/>
            <person name="Min H."/>
            <person name="Sherman L.A."/>
            <person name="Pakrasi H.B."/>
        </authorList>
    </citation>
    <scope>NUCLEOTIDE SEQUENCE [LARGE SCALE GENOMIC DNA]</scope>
    <source>
        <strain evidence="3">PCC 7424</strain>
    </source>
</reference>
<keyword evidence="3" id="KW-1185">Reference proteome</keyword>
<dbReference type="AlphaFoldDB" id="B7KHG2"/>
<dbReference type="InterPro" id="IPR001623">
    <property type="entry name" value="DnaJ_domain"/>
</dbReference>
<dbReference type="STRING" id="65393.PCC7424_2235"/>
<gene>
    <name evidence="2" type="ordered locus">PCC7424_2235</name>
</gene>
<dbReference type="Gene3D" id="1.10.287.110">
    <property type="entry name" value="DnaJ domain"/>
    <property type="match status" value="1"/>
</dbReference>
<organism evidence="2 3">
    <name type="scientific">Gloeothece citriformis (strain PCC 7424)</name>
    <name type="common">Cyanothece sp. (strain PCC 7424)</name>
    <dbReference type="NCBI Taxonomy" id="65393"/>
    <lineage>
        <taxon>Bacteria</taxon>
        <taxon>Bacillati</taxon>
        <taxon>Cyanobacteriota</taxon>
        <taxon>Cyanophyceae</taxon>
        <taxon>Oscillatoriophycideae</taxon>
        <taxon>Chroococcales</taxon>
        <taxon>Aphanothecaceae</taxon>
        <taxon>Gloeothece</taxon>
        <taxon>Gloeothece citriformis</taxon>
    </lineage>
</organism>
<accession>B7KHG2</accession>
<protein>
    <submittedName>
        <fullName evidence="2">Heat shock protein DnaJ domain protein</fullName>
    </submittedName>
</protein>
<dbReference type="HOGENOM" id="CLU_074057_0_0_3"/>
<dbReference type="PROSITE" id="PS50076">
    <property type="entry name" value="DNAJ_2"/>
    <property type="match status" value="1"/>
</dbReference>
<dbReference type="SUPFAM" id="SSF46565">
    <property type="entry name" value="Chaperone J-domain"/>
    <property type="match status" value="1"/>
</dbReference>
<dbReference type="eggNOG" id="COG2214">
    <property type="taxonomic scope" value="Bacteria"/>
</dbReference>
<evidence type="ECO:0000313" key="2">
    <source>
        <dbReference type="EMBL" id="ACK70657.1"/>
    </source>
</evidence>
<dbReference type="RefSeq" id="WP_015954262.1">
    <property type="nucleotide sequence ID" value="NC_011729.1"/>
</dbReference>
<dbReference type="KEGG" id="cyc:PCC7424_2235"/>
<name>B7KHG2_GLOC7</name>
<evidence type="ECO:0000259" key="1">
    <source>
        <dbReference type="PROSITE" id="PS50076"/>
    </source>
</evidence>
<dbReference type="EMBL" id="CP001291">
    <property type="protein sequence ID" value="ACK70657.1"/>
    <property type="molecule type" value="Genomic_DNA"/>
</dbReference>
<dbReference type="SMART" id="SM00271">
    <property type="entry name" value="DnaJ"/>
    <property type="match status" value="1"/>
</dbReference>
<dbReference type="Pfam" id="PF00226">
    <property type="entry name" value="DnaJ"/>
    <property type="match status" value="1"/>
</dbReference>
<dbReference type="CDD" id="cd06257">
    <property type="entry name" value="DnaJ"/>
    <property type="match status" value="1"/>
</dbReference>